<dbReference type="GO" id="GO:0005737">
    <property type="term" value="C:cytoplasm"/>
    <property type="evidence" value="ECO:0007669"/>
    <property type="project" value="TreeGrafter"/>
</dbReference>
<organism evidence="4 5">
    <name type="scientific">Chondrus crispus</name>
    <name type="common">Carrageen Irish moss</name>
    <name type="synonym">Polymorpha crispa</name>
    <dbReference type="NCBI Taxonomy" id="2769"/>
    <lineage>
        <taxon>Eukaryota</taxon>
        <taxon>Rhodophyta</taxon>
        <taxon>Florideophyceae</taxon>
        <taxon>Rhodymeniophycidae</taxon>
        <taxon>Gigartinales</taxon>
        <taxon>Gigartinaceae</taxon>
        <taxon>Chondrus</taxon>
    </lineage>
</organism>
<sequence>MAEMQVLSNMKRRIEKLVGEVKEVQNDLANSVNTMNNLQSQLTENKLVKDELDNLEQGAKIFKLVGPVLIPQQADEAKSTVNTRIEYISKEVKNAKERAQKVEKEQQQRRVTLLTEQQKFQALVQQVSAQKQ</sequence>
<dbReference type="EMBL" id="HG002094">
    <property type="protein sequence ID" value="CDF39951.1"/>
    <property type="molecule type" value="Genomic_DNA"/>
</dbReference>
<evidence type="ECO:0000313" key="5">
    <source>
        <dbReference type="Proteomes" id="UP000012073"/>
    </source>
</evidence>
<evidence type="ECO:0008006" key="6">
    <source>
        <dbReference type="Google" id="ProtNLM"/>
    </source>
</evidence>
<gene>
    <name evidence="4" type="ORF">CHC_T00006909001</name>
</gene>
<keyword evidence="2" id="KW-0143">Chaperone</keyword>
<dbReference type="OMA" id="VQTEFAQ"/>
<dbReference type="GO" id="GO:0051131">
    <property type="term" value="P:chaperone-mediated protein complex assembly"/>
    <property type="evidence" value="ECO:0007669"/>
    <property type="project" value="TreeGrafter"/>
</dbReference>
<dbReference type="Proteomes" id="UP000012073">
    <property type="component" value="Unassembled WGS sequence"/>
</dbReference>
<evidence type="ECO:0000256" key="3">
    <source>
        <dbReference type="SAM" id="Coils"/>
    </source>
</evidence>
<dbReference type="KEGG" id="ccp:CHC_T00006909001"/>
<dbReference type="RefSeq" id="XP_005710245.1">
    <property type="nucleotide sequence ID" value="XM_005710188.1"/>
</dbReference>
<reference evidence="5" key="1">
    <citation type="journal article" date="2013" name="Proc. Natl. Acad. Sci. U.S.A.">
        <title>Genome structure and metabolic features in the red seaweed Chondrus crispus shed light on evolution of the Archaeplastida.</title>
        <authorList>
            <person name="Collen J."/>
            <person name="Porcel B."/>
            <person name="Carre W."/>
            <person name="Ball S.G."/>
            <person name="Chaparro C."/>
            <person name="Tonon T."/>
            <person name="Barbeyron T."/>
            <person name="Michel G."/>
            <person name="Noel B."/>
            <person name="Valentin K."/>
            <person name="Elias M."/>
            <person name="Artiguenave F."/>
            <person name="Arun A."/>
            <person name="Aury J.M."/>
            <person name="Barbosa-Neto J.F."/>
            <person name="Bothwell J.H."/>
            <person name="Bouget F.Y."/>
            <person name="Brillet L."/>
            <person name="Cabello-Hurtado F."/>
            <person name="Capella-Gutierrez S."/>
            <person name="Charrier B."/>
            <person name="Cladiere L."/>
            <person name="Cock J.M."/>
            <person name="Coelho S.M."/>
            <person name="Colleoni C."/>
            <person name="Czjzek M."/>
            <person name="Da Silva C."/>
            <person name="Delage L."/>
            <person name="Denoeud F."/>
            <person name="Deschamps P."/>
            <person name="Dittami S.M."/>
            <person name="Gabaldon T."/>
            <person name="Gachon C.M."/>
            <person name="Groisillier A."/>
            <person name="Herve C."/>
            <person name="Jabbari K."/>
            <person name="Katinka M."/>
            <person name="Kloareg B."/>
            <person name="Kowalczyk N."/>
            <person name="Labadie K."/>
            <person name="Leblanc C."/>
            <person name="Lopez P.J."/>
            <person name="McLachlan D.H."/>
            <person name="Meslet-Cladiere L."/>
            <person name="Moustafa A."/>
            <person name="Nehr Z."/>
            <person name="Nyvall Collen P."/>
            <person name="Panaud O."/>
            <person name="Partensky F."/>
            <person name="Poulain J."/>
            <person name="Rensing S.A."/>
            <person name="Rousvoal S."/>
            <person name="Samson G."/>
            <person name="Symeonidi A."/>
            <person name="Weissenbach J."/>
            <person name="Zambounis A."/>
            <person name="Wincker P."/>
            <person name="Boyen C."/>
        </authorList>
    </citation>
    <scope>NUCLEOTIDE SEQUENCE [LARGE SCALE GENOMIC DNA]</scope>
    <source>
        <strain evidence="5">cv. Stackhouse</strain>
    </source>
</reference>
<dbReference type="SUPFAM" id="SSF46579">
    <property type="entry name" value="Prefoldin"/>
    <property type="match status" value="1"/>
</dbReference>
<dbReference type="AlphaFoldDB" id="R7QR52"/>
<keyword evidence="3" id="KW-0175">Coiled coil</keyword>
<dbReference type="GO" id="GO:0006457">
    <property type="term" value="P:protein folding"/>
    <property type="evidence" value="ECO:0007669"/>
    <property type="project" value="InterPro"/>
</dbReference>
<proteinExistence type="inferred from homology"/>
<feature type="coiled-coil region" evidence="3">
    <location>
        <begin position="7"/>
        <end position="58"/>
    </location>
</feature>
<evidence type="ECO:0000256" key="1">
    <source>
        <dbReference type="ARBA" id="ARBA00008045"/>
    </source>
</evidence>
<protein>
    <recommendedName>
        <fullName evidence="6">Prefoldin subunit 6</fullName>
    </recommendedName>
</protein>
<dbReference type="PANTHER" id="PTHR21431:SF0">
    <property type="entry name" value="PREFOLDIN SUBUNIT 6"/>
    <property type="match status" value="1"/>
</dbReference>
<dbReference type="GO" id="GO:0016272">
    <property type="term" value="C:prefoldin complex"/>
    <property type="evidence" value="ECO:0007669"/>
    <property type="project" value="InterPro"/>
</dbReference>
<dbReference type="PANTHER" id="PTHR21431">
    <property type="entry name" value="PREFOLDIN SUBUNIT 6"/>
    <property type="match status" value="1"/>
</dbReference>
<dbReference type="OrthoDB" id="248120at2759"/>
<name>R7QR52_CHOCR</name>
<dbReference type="STRING" id="2769.R7QR52"/>
<dbReference type="FunFam" id="1.10.287.370:FF:000003">
    <property type="entry name" value="Prefoldin subunit 6"/>
    <property type="match status" value="1"/>
</dbReference>
<dbReference type="InterPro" id="IPR009053">
    <property type="entry name" value="Prefoldin"/>
</dbReference>
<dbReference type="CDD" id="cd23161">
    <property type="entry name" value="Prefoldin_6"/>
    <property type="match status" value="1"/>
</dbReference>
<dbReference type="GO" id="GO:0051082">
    <property type="term" value="F:unfolded protein binding"/>
    <property type="evidence" value="ECO:0007669"/>
    <property type="project" value="InterPro"/>
</dbReference>
<keyword evidence="5" id="KW-1185">Reference proteome</keyword>
<dbReference type="Pfam" id="PF01920">
    <property type="entry name" value="Prefoldin_2"/>
    <property type="match status" value="1"/>
</dbReference>
<dbReference type="PhylomeDB" id="R7QR52"/>
<dbReference type="GeneID" id="17317958"/>
<accession>R7QR52</accession>
<comment type="similarity">
    <text evidence="1">Belongs to the prefoldin subunit beta family.</text>
</comment>
<dbReference type="Gramene" id="CDF39951">
    <property type="protein sequence ID" value="CDF39951"/>
    <property type="gene ID" value="CHC_T00006909001"/>
</dbReference>
<dbReference type="Gene3D" id="1.10.287.370">
    <property type="match status" value="1"/>
</dbReference>
<evidence type="ECO:0000313" key="4">
    <source>
        <dbReference type="EMBL" id="CDF39951.1"/>
    </source>
</evidence>
<dbReference type="InterPro" id="IPR002777">
    <property type="entry name" value="PFD_beta-like"/>
</dbReference>
<evidence type="ECO:0000256" key="2">
    <source>
        <dbReference type="ARBA" id="ARBA00023186"/>
    </source>
</evidence>
<dbReference type="GO" id="GO:0051087">
    <property type="term" value="F:protein-folding chaperone binding"/>
    <property type="evidence" value="ECO:0007669"/>
    <property type="project" value="TreeGrafter"/>
</dbReference>